<comment type="caution">
    <text evidence="1">The sequence shown here is derived from an EMBL/GenBank/DDBJ whole genome shotgun (WGS) entry which is preliminary data.</text>
</comment>
<dbReference type="Proteomes" id="UP001174136">
    <property type="component" value="Unassembled WGS sequence"/>
</dbReference>
<sequence length="400" mass="45043">MKKANLERHYTTKHAKLHNLDGQLRKDKINALRNGLAAQQATFTKPRADSENVVRASYVVSEMIAKKLRPHSEGEFVKECLVATAELLAPDKVKTFQNVSLSRRTVSDRITDIADDIEESLKKSAGDFKFFSLACDEITDITNTAQLAIFIRGITEDFDVREDLLSLEAMHGTTRGEDLFEKLVSALQKFELSFEKLSGLTTDGAPAMVGSQKGLTALVKQEMSRLSLDPSDLIVCHCIIHQESLCAKCLRLNKVMSTVVSTINFIKSKGLNSRQFKELLSDLEAVYGDLVYYCEVRWLSRGNMLTRFYELRNEVKLFMEQKGKPVAELSDSQWLCDLAFMVDISKHLSELNVKLQGSDQLLSTLLSTVKSFEAKLALWQMQLDKGNTAHFPTLARGFRM</sequence>
<keyword evidence="2" id="KW-1185">Reference proteome</keyword>
<reference evidence="1" key="1">
    <citation type="journal article" date="2023" name="Front. Mar. Sci.">
        <title>A new Merluccius polli reference genome to investigate the effects of global change in West African waters.</title>
        <authorList>
            <person name="Mateo J.L."/>
            <person name="Blanco-Fernandez C."/>
            <person name="Garcia-Vazquez E."/>
            <person name="Machado-Schiaffino G."/>
        </authorList>
    </citation>
    <scope>NUCLEOTIDE SEQUENCE</scope>
    <source>
        <strain evidence="1">C29</strain>
        <tissue evidence="1">Fin</tissue>
    </source>
</reference>
<accession>A0AA47MZH7</accession>
<dbReference type="SUPFAM" id="SSF53098">
    <property type="entry name" value="Ribonuclease H-like"/>
    <property type="match status" value="1"/>
</dbReference>
<dbReference type="AlphaFoldDB" id="A0AA47MZH7"/>
<dbReference type="PANTHER" id="PTHR45913:SF21">
    <property type="entry name" value="DUF4371 DOMAIN-CONTAINING PROTEIN"/>
    <property type="match status" value="1"/>
</dbReference>
<name>A0AA47MZH7_MERPO</name>
<dbReference type="EMBL" id="JAOPHQ010001991">
    <property type="protein sequence ID" value="KAK0148944.1"/>
    <property type="molecule type" value="Genomic_DNA"/>
</dbReference>
<organism evidence="1 2">
    <name type="scientific">Merluccius polli</name>
    <name type="common">Benguela hake</name>
    <name type="synonym">Merluccius cadenati</name>
    <dbReference type="NCBI Taxonomy" id="89951"/>
    <lineage>
        <taxon>Eukaryota</taxon>
        <taxon>Metazoa</taxon>
        <taxon>Chordata</taxon>
        <taxon>Craniata</taxon>
        <taxon>Vertebrata</taxon>
        <taxon>Euteleostomi</taxon>
        <taxon>Actinopterygii</taxon>
        <taxon>Neopterygii</taxon>
        <taxon>Teleostei</taxon>
        <taxon>Neoteleostei</taxon>
        <taxon>Acanthomorphata</taxon>
        <taxon>Zeiogadaria</taxon>
        <taxon>Gadariae</taxon>
        <taxon>Gadiformes</taxon>
        <taxon>Gadoidei</taxon>
        <taxon>Merlucciidae</taxon>
        <taxon>Merluccius</taxon>
    </lineage>
</organism>
<dbReference type="InterPro" id="IPR012337">
    <property type="entry name" value="RNaseH-like_sf"/>
</dbReference>
<evidence type="ECO:0000313" key="1">
    <source>
        <dbReference type="EMBL" id="KAK0148944.1"/>
    </source>
</evidence>
<dbReference type="PANTHER" id="PTHR45913">
    <property type="entry name" value="EPM2A-INTERACTING PROTEIN 1"/>
    <property type="match status" value="1"/>
</dbReference>
<gene>
    <name evidence="1" type="primary">GTF2IRD2_4</name>
    <name evidence="1" type="ORF">N1851_010628</name>
</gene>
<proteinExistence type="predicted"/>
<protein>
    <submittedName>
        <fullName evidence="1">General transcription factor II-I repeat domain-containing protein 2</fullName>
    </submittedName>
</protein>
<evidence type="ECO:0000313" key="2">
    <source>
        <dbReference type="Proteomes" id="UP001174136"/>
    </source>
</evidence>